<evidence type="ECO:0000256" key="3">
    <source>
        <dbReference type="ARBA" id="ARBA00021740"/>
    </source>
</evidence>
<evidence type="ECO:0000256" key="5">
    <source>
        <dbReference type="ARBA" id="ARBA00022679"/>
    </source>
</evidence>
<evidence type="ECO:0000256" key="6">
    <source>
        <dbReference type="ARBA" id="ARBA00022741"/>
    </source>
</evidence>
<dbReference type="EMBL" id="BPQP01000012">
    <property type="protein sequence ID" value="GJD93637.1"/>
    <property type="molecule type" value="Genomic_DNA"/>
</dbReference>
<reference evidence="10" key="1">
    <citation type="journal article" date="2021" name="Front. Microbiol.">
        <title>Comprehensive Comparative Genomics and Phenotyping of Methylobacterium Species.</title>
        <authorList>
            <person name="Alessa O."/>
            <person name="Ogura Y."/>
            <person name="Fujitani Y."/>
            <person name="Takami H."/>
            <person name="Hayashi T."/>
            <person name="Sahin N."/>
            <person name="Tani A."/>
        </authorList>
    </citation>
    <scope>NUCLEOTIDE SEQUENCE</scope>
    <source>
        <strain evidence="10">DSM 19015</strain>
    </source>
</reference>
<dbReference type="SMART" id="SM00911">
    <property type="entry name" value="HWE_HK"/>
    <property type="match status" value="1"/>
</dbReference>
<organism evidence="10 11">
    <name type="scientific">Methylobacterium iners</name>
    <dbReference type="NCBI Taxonomy" id="418707"/>
    <lineage>
        <taxon>Bacteria</taxon>
        <taxon>Pseudomonadati</taxon>
        <taxon>Pseudomonadota</taxon>
        <taxon>Alphaproteobacteria</taxon>
        <taxon>Hyphomicrobiales</taxon>
        <taxon>Methylobacteriaceae</taxon>
        <taxon>Methylobacterium</taxon>
    </lineage>
</organism>
<dbReference type="InterPro" id="IPR011102">
    <property type="entry name" value="Sig_transdc_His_kinase_HWE"/>
</dbReference>
<evidence type="ECO:0000256" key="7">
    <source>
        <dbReference type="ARBA" id="ARBA00022777"/>
    </source>
</evidence>
<name>A0ABQ4RTU5_9HYPH</name>
<dbReference type="Pfam" id="PF07536">
    <property type="entry name" value="HWE_HK"/>
    <property type="match status" value="1"/>
</dbReference>
<evidence type="ECO:0000259" key="9">
    <source>
        <dbReference type="SMART" id="SM00911"/>
    </source>
</evidence>
<comment type="caution">
    <text evidence="10">The sequence shown here is derived from an EMBL/GenBank/DDBJ whole genome shotgun (WGS) entry which is preliminary data.</text>
</comment>
<evidence type="ECO:0000256" key="1">
    <source>
        <dbReference type="ARBA" id="ARBA00000085"/>
    </source>
</evidence>
<dbReference type="PANTHER" id="PTHR41523">
    <property type="entry name" value="TWO-COMPONENT SYSTEM SENSOR PROTEIN"/>
    <property type="match status" value="1"/>
</dbReference>
<dbReference type="EC" id="2.7.13.3" evidence="2"/>
<dbReference type="InterPro" id="IPR013655">
    <property type="entry name" value="PAS_fold_3"/>
</dbReference>
<dbReference type="SUPFAM" id="SSF55874">
    <property type="entry name" value="ATPase domain of HSP90 chaperone/DNA topoisomerase II/histidine kinase"/>
    <property type="match status" value="1"/>
</dbReference>
<dbReference type="Gene3D" id="3.30.565.10">
    <property type="entry name" value="Histidine kinase-like ATPase, C-terminal domain"/>
    <property type="match status" value="1"/>
</dbReference>
<dbReference type="Pfam" id="PF13581">
    <property type="entry name" value="HATPase_c_2"/>
    <property type="match status" value="1"/>
</dbReference>
<evidence type="ECO:0000256" key="8">
    <source>
        <dbReference type="ARBA" id="ARBA00022840"/>
    </source>
</evidence>
<dbReference type="CDD" id="cd00130">
    <property type="entry name" value="PAS"/>
    <property type="match status" value="1"/>
</dbReference>
<keyword evidence="8" id="KW-0067">ATP-binding</keyword>
<keyword evidence="7 10" id="KW-0418">Kinase</keyword>
<evidence type="ECO:0000313" key="11">
    <source>
        <dbReference type="Proteomes" id="UP001055125"/>
    </source>
</evidence>
<keyword evidence="5" id="KW-0808">Transferase</keyword>
<accession>A0ABQ4RTU5</accession>
<dbReference type="InterPro" id="IPR035965">
    <property type="entry name" value="PAS-like_dom_sf"/>
</dbReference>
<reference evidence="10" key="2">
    <citation type="submission" date="2021-08" db="EMBL/GenBank/DDBJ databases">
        <authorList>
            <person name="Tani A."/>
            <person name="Ola A."/>
            <person name="Ogura Y."/>
            <person name="Katsura K."/>
            <person name="Hayashi T."/>
        </authorList>
    </citation>
    <scope>NUCLEOTIDE SEQUENCE</scope>
    <source>
        <strain evidence="10">DSM 19015</strain>
    </source>
</reference>
<dbReference type="InterPro" id="IPR003594">
    <property type="entry name" value="HATPase_dom"/>
</dbReference>
<feature type="domain" description="Signal transduction histidine kinase HWE region" evidence="9">
    <location>
        <begin position="151"/>
        <end position="238"/>
    </location>
</feature>
<sequence>MGAAQGQAEVVEIDGETGAPEWGADHLRSAVTAAGIALWSWNVDDNTFAMDERGFDLWGLTRSRQVTFEEMSAHIHPADRDRVRAAFAATRAIVGDYEIDFRIITNEQIRWISARGQGNDAGIISRVVFGVFLDVTGRKQAEEANELLAGEMSHRVKNLLAIASGLTEITSRSTTTTDDMARELTQRLTALGRAHDLVRPLPGQEGKAALLGDLLTILLAPYDDIGAFSGRVRVSVPRMGVGEAAATTLALVVHELATNSLKYGALSTPTGTLDVSCSSREREVVVVWTERGGPPVLAPTGPGGYGSRLVTRAMSAQLGGSIDRNWSEQGMIVTLRMNKRYLAT</sequence>
<keyword evidence="11" id="KW-1185">Reference proteome</keyword>
<dbReference type="Pfam" id="PF08447">
    <property type="entry name" value="PAS_3"/>
    <property type="match status" value="1"/>
</dbReference>
<comment type="catalytic activity">
    <reaction evidence="1">
        <text>ATP + protein L-histidine = ADP + protein N-phospho-L-histidine.</text>
        <dbReference type="EC" id="2.7.13.3"/>
    </reaction>
</comment>
<dbReference type="InterPro" id="IPR036890">
    <property type="entry name" value="HATPase_C_sf"/>
</dbReference>
<dbReference type="Gene3D" id="3.30.450.20">
    <property type="entry name" value="PAS domain"/>
    <property type="match status" value="2"/>
</dbReference>
<gene>
    <name evidence="10" type="ORF">OCOJLMKI_0833</name>
</gene>
<dbReference type="PANTHER" id="PTHR41523:SF8">
    <property type="entry name" value="ETHYLENE RESPONSE SENSOR PROTEIN"/>
    <property type="match status" value="1"/>
</dbReference>
<evidence type="ECO:0000256" key="2">
    <source>
        <dbReference type="ARBA" id="ARBA00012438"/>
    </source>
</evidence>
<keyword evidence="6" id="KW-0547">Nucleotide-binding</keyword>
<dbReference type="RefSeq" id="WP_373874718.1">
    <property type="nucleotide sequence ID" value="NZ_BPQP01000012.1"/>
</dbReference>
<keyword evidence="4" id="KW-0597">Phosphoprotein</keyword>
<dbReference type="SUPFAM" id="SSF55785">
    <property type="entry name" value="PYP-like sensor domain (PAS domain)"/>
    <property type="match status" value="1"/>
</dbReference>
<dbReference type="InterPro" id="IPR000014">
    <property type="entry name" value="PAS"/>
</dbReference>
<protein>
    <recommendedName>
        <fullName evidence="3">Blue-light-activated histidine kinase</fullName>
        <ecNumber evidence="2">2.7.13.3</ecNumber>
    </recommendedName>
</protein>
<proteinExistence type="predicted"/>
<evidence type="ECO:0000256" key="4">
    <source>
        <dbReference type="ARBA" id="ARBA00022553"/>
    </source>
</evidence>
<dbReference type="Proteomes" id="UP001055125">
    <property type="component" value="Unassembled WGS sequence"/>
</dbReference>
<evidence type="ECO:0000313" key="10">
    <source>
        <dbReference type="EMBL" id="GJD93637.1"/>
    </source>
</evidence>
<dbReference type="GO" id="GO:0016301">
    <property type="term" value="F:kinase activity"/>
    <property type="evidence" value="ECO:0007669"/>
    <property type="project" value="UniProtKB-KW"/>
</dbReference>